<name>A0A077QNJ9_XENBV</name>
<proteinExistence type="predicted"/>
<accession>A0A077QNJ9</accession>
<comment type="caution">
    <text evidence="1">The sequence shown here is derived from an EMBL/GenBank/DDBJ whole genome shotgun (WGS) entry which is preliminary data.</text>
</comment>
<evidence type="ECO:0000313" key="2">
    <source>
        <dbReference type="Proteomes" id="UP000028480"/>
    </source>
</evidence>
<gene>
    <name evidence="1" type="ORF">XBI1_690001</name>
</gene>
<dbReference type="HOGENOM" id="CLU_159844_0_0_6"/>
<reference evidence="1" key="1">
    <citation type="submission" date="2013-07" db="EMBL/GenBank/DDBJ databases">
        <title>Sub-species coevolution in mutualistic symbiosis.</title>
        <authorList>
            <person name="Murfin K."/>
            <person name="Klassen J."/>
            <person name="Lee M."/>
            <person name="Forst S."/>
            <person name="Stock P."/>
            <person name="Goodrich-Blair H."/>
        </authorList>
    </citation>
    <scope>NUCLEOTIDE SEQUENCE [LARGE SCALE GENOMIC DNA]</scope>
    <source>
        <strain evidence="1">Intermedium</strain>
    </source>
</reference>
<dbReference type="AlphaFoldDB" id="A0A077QNJ9"/>
<dbReference type="EMBL" id="CBTB010000278">
    <property type="protein sequence ID" value="CDH34935.1"/>
    <property type="molecule type" value="Genomic_DNA"/>
</dbReference>
<sequence>MFTVKQIIENATSLYETQEITIARVGSPQWKQAFELTKELGIETPDVIEFIPPSYSDEEMTQVVEEEHSLSVTREGVNADDCIAIVCSNIPSPTFPTIPELGGGGYQFLYKGDQLYVTNESGATVEVVK</sequence>
<dbReference type="Proteomes" id="UP000028480">
    <property type="component" value="Unassembled WGS sequence"/>
</dbReference>
<organism evidence="1 2">
    <name type="scientific">Xenorhabdus bovienii str. Intermedium</name>
    <dbReference type="NCBI Taxonomy" id="1379677"/>
    <lineage>
        <taxon>Bacteria</taxon>
        <taxon>Pseudomonadati</taxon>
        <taxon>Pseudomonadota</taxon>
        <taxon>Gammaproteobacteria</taxon>
        <taxon>Enterobacterales</taxon>
        <taxon>Morganellaceae</taxon>
        <taxon>Xenorhabdus</taxon>
    </lineage>
</organism>
<protein>
    <submittedName>
        <fullName evidence="1">Uncharacterized protein</fullName>
    </submittedName>
</protein>
<evidence type="ECO:0000313" key="1">
    <source>
        <dbReference type="EMBL" id="CDH34935.1"/>
    </source>
</evidence>